<dbReference type="InterPro" id="IPR011029">
    <property type="entry name" value="DEATH-like_dom_sf"/>
</dbReference>
<dbReference type="SUPFAM" id="SSF47986">
    <property type="entry name" value="DEATH domain"/>
    <property type="match status" value="1"/>
</dbReference>
<dbReference type="EMBL" id="GG666566">
    <property type="protein sequence ID" value="EEN54329.1"/>
    <property type="molecule type" value="Genomic_DNA"/>
</dbReference>
<dbReference type="Gene3D" id="1.10.533.10">
    <property type="entry name" value="Death Domain, Fas"/>
    <property type="match status" value="1"/>
</dbReference>
<keyword evidence="2" id="KW-0812">Transmembrane</keyword>
<keyword evidence="2" id="KW-0472">Membrane</keyword>
<proteinExistence type="predicted"/>
<evidence type="ECO:0000256" key="2">
    <source>
        <dbReference type="SAM" id="Phobius"/>
    </source>
</evidence>
<feature type="transmembrane region" description="Helical" evidence="2">
    <location>
        <begin position="20"/>
        <end position="41"/>
    </location>
</feature>
<protein>
    <recommendedName>
        <fullName evidence="4">Death domain-containing protein</fullName>
    </recommendedName>
</protein>
<sequence length="239" mass="27042">MQSAGGVWKDFGQHYIDWEPGTISAIVVAVIVLIIAAACIAKKWECRMCYWETQEIREEPEKQDLGMIEQAGSQLLHGGQIHDNSNHEDEFIVTTDGAAAPPDDEGARCSAQESQNEQAAKRHKYLDLKKEAQEATADMKLEDLDHNKREDLAEQLHREPSAPGVLKNWRHFACYFKINNKQINNWQGMKNVLDYLESSTHITVPDIIEAIDSIGRVDVVESFCQSLLEMRSTIDSDNM</sequence>
<dbReference type="InParanoid" id="C3YZQ8"/>
<feature type="region of interest" description="Disordered" evidence="1">
    <location>
        <begin position="101"/>
        <end position="122"/>
    </location>
</feature>
<accession>C3YZQ8</accession>
<organism>
    <name type="scientific">Branchiostoma floridae</name>
    <name type="common">Florida lancelet</name>
    <name type="synonym">Amphioxus</name>
    <dbReference type="NCBI Taxonomy" id="7739"/>
    <lineage>
        <taxon>Eukaryota</taxon>
        <taxon>Metazoa</taxon>
        <taxon>Chordata</taxon>
        <taxon>Cephalochordata</taxon>
        <taxon>Leptocardii</taxon>
        <taxon>Amphioxiformes</taxon>
        <taxon>Branchiostomatidae</taxon>
        <taxon>Branchiostoma</taxon>
    </lineage>
</organism>
<reference evidence="3" key="1">
    <citation type="journal article" date="2008" name="Nature">
        <title>The amphioxus genome and the evolution of the chordate karyotype.</title>
        <authorList>
            <consortium name="US DOE Joint Genome Institute (JGI-PGF)"/>
            <person name="Putnam N.H."/>
            <person name="Butts T."/>
            <person name="Ferrier D.E.K."/>
            <person name="Furlong R.F."/>
            <person name="Hellsten U."/>
            <person name="Kawashima T."/>
            <person name="Robinson-Rechavi M."/>
            <person name="Shoguchi E."/>
            <person name="Terry A."/>
            <person name="Yu J.-K."/>
            <person name="Benito-Gutierrez E.L."/>
            <person name="Dubchak I."/>
            <person name="Garcia-Fernandez J."/>
            <person name="Gibson-Brown J.J."/>
            <person name="Grigoriev I.V."/>
            <person name="Horton A.C."/>
            <person name="de Jong P.J."/>
            <person name="Jurka J."/>
            <person name="Kapitonov V.V."/>
            <person name="Kohara Y."/>
            <person name="Kuroki Y."/>
            <person name="Lindquist E."/>
            <person name="Lucas S."/>
            <person name="Osoegawa K."/>
            <person name="Pennacchio L.A."/>
            <person name="Salamov A.A."/>
            <person name="Satou Y."/>
            <person name="Sauka-Spengler T."/>
            <person name="Schmutz J."/>
            <person name="Shin-I T."/>
            <person name="Toyoda A."/>
            <person name="Bronner-Fraser M."/>
            <person name="Fujiyama A."/>
            <person name="Holland L.Z."/>
            <person name="Holland P.W.H."/>
            <person name="Satoh N."/>
            <person name="Rokhsar D.S."/>
        </authorList>
    </citation>
    <scope>NUCLEOTIDE SEQUENCE [LARGE SCALE GENOMIC DNA]</scope>
    <source>
        <strain evidence="3">S238N-H82</strain>
        <tissue evidence="3">Testes</tissue>
    </source>
</reference>
<dbReference type="AlphaFoldDB" id="C3YZQ8"/>
<evidence type="ECO:0000256" key="1">
    <source>
        <dbReference type="SAM" id="MobiDB-lite"/>
    </source>
</evidence>
<evidence type="ECO:0008006" key="4">
    <source>
        <dbReference type="Google" id="ProtNLM"/>
    </source>
</evidence>
<evidence type="ECO:0000313" key="3">
    <source>
        <dbReference type="EMBL" id="EEN54329.1"/>
    </source>
</evidence>
<gene>
    <name evidence="3" type="ORF">BRAFLDRAFT_69672</name>
</gene>
<name>C3YZQ8_BRAFL</name>
<keyword evidence="2" id="KW-1133">Transmembrane helix</keyword>